<evidence type="ECO:0000256" key="3">
    <source>
        <dbReference type="ARBA" id="ARBA00023242"/>
    </source>
</evidence>
<feature type="compositionally biased region" description="Polar residues" evidence="4">
    <location>
        <begin position="258"/>
        <end position="275"/>
    </location>
</feature>
<evidence type="ECO:0000256" key="1">
    <source>
        <dbReference type="ARBA" id="ARBA00004123"/>
    </source>
</evidence>
<dbReference type="Proteomes" id="UP000594263">
    <property type="component" value="Unplaced"/>
</dbReference>
<evidence type="ECO:0000259" key="5">
    <source>
        <dbReference type="PROSITE" id="PS51504"/>
    </source>
</evidence>
<feature type="region of interest" description="Disordered" evidence="4">
    <location>
        <begin position="258"/>
        <end position="280"/>
    </location>
</feature>
<dbReference type="Gene3D" id="1.10.10.10">
    <property type="entry name" value="Winged helix-like DNA-binding domain superfamily/Winged helix DNA-binding domain"/>
    <property type="match status" value="1"/>
</dbReference>
<feature type="compositionally biased region" description="Basic and acidic residues" evidence="4">
    <location>
        <begin position="190"/>
        <end position="216"/>
    </location>
</feature>
<dbReference type="GO" id="GO:0031492">
    <property type="term" value="F:nucleosomal DNA binding"/>
    <property type="evidence" value="ECO:0007669"/>
    <property type="project" value="TreeGrafter"/>
</dbReference>
<comment type="subcellular location">
    <subcellularLocation>
        <location evidence="1">Nucleus</location>
    </subcellularLocation>
</comment>
<dbReference type="GO" id="GO:0005730">
    <property type="term" value="C:nucleolus"/>
    <property type="evidence" value="ECO:0007669"/>
    <property type="project" value="TreeGrafter"/>
</dbReference>
<evidence type="ECO:0000313" key="7">
    <source>
        <dbReference type="Proteomes" id="UP000594263"/>
    </source>
</evidence>
<dbReference type="InterPro" id="IPR036390">
    <property type="entry name" value="WH_DNA-bd_sf"/>
</dbReference>
<evidence type="ECO:0000256" key="4">
    <source>
        <dbReference type="SAM" id="MobiDB-lite"/>
    </source>
</evidence>
<evidence type="ECO:0000313" key="6">
    <source>
        <dbReference type="EnsemblPlants" id="Kaladp0062s0003.2.v1.1"/>
    </source>
</evidence>
<dbReference type="EnsemblPlants" id="Kaladp0062s0003.2.v1.1">
    <property type="protein sequence ID" value="Kaladp0062s0003.2.v1.1"/>
    <property type="gene ID" value="Kaladp0062s0003.v1.1"/>
</dbReference>
<dbReference type="PANTHER" id="PTHR11467">
    <property type="entry name" value="HISTONE H1"/>
    <property type="match status" value="1"/>
</dbReference>
<dbReference type="PROSITE" id="PS51504">
    <property type="entry name" value="H15"/>
    <property type="match status" value="1"/>
</dbReference>
<dbReference type="GO" id="GO:0006334">
    <property type="term" value="P:nucleosome assembly"/>
    <property type="evidence" value="ECO:0007669"/>
    <property type="project" value="InterPro"/>
</dbReference>
<dbReference type="GO" id="GO:0003690">
    <property type="term" value="F:double-stranded DNA binding"/>
    <property type="evidence" value="ECO:0007669"/>
    <property type="project" value="TreeGrafter"/>
</dbReference>
<dbReference type="AlphaFoldDB" id="A0A7N0UDY3"/>
<dbReference type="SMART" id="SM00526">
    <property type="entry name" value="H15"/>
    <property type="match status" value="1"/>
</dbReference>
<reference evidence="6" key="1">
    <citation type="submission" date="2021-01" db="UniProtKB">
        <authorList>
            <consortium name="EnsemblPlants"/>
        </authorList>
    </citation>
    <scope>IDENTIFICATION</scope>
</reference>
<feature type="compositionally biased region" description="Polar residues" evidence="4">
    <location>
        <begin position="328"/>
        <end position="345"/>
    </location>
</feature>
<keyword evidence="3" id="KW-0539">Nucleus</keyword>
<dbReference type="GO" id="GO:0030261">
    <property type="term" value="P:chromosome condensation"/>
    <property type="evidence" value="ECO:0007669"/>
    <property type="project" value="TreeGrafter"/>
</dbReference>
<accession>A0A7N0UDY3</accession>
<feature type="region of interest" description="Disordered" evidence="4">
    <location>
        <begin position="166"/>
        <end position="234"/>
    </location>
</feature>
<feature type="domain" description="H15" evidence="5">
    <location>
        <begin position="57"/>
        <end position="127"/>
    </location>
</feature>
<name>A0A7N0UDY3_KALFE</name>
<dbReference type="PANTHER" id="PTHR11467:SF109">
    <property type="entry name" value="H15 DOMAIN-CONTAINING PROTEIN"/>
    <property type="match status" value="1"/>
</dbReference>
<sequence length="417" mass="47078">MADRIQRHQNQCMAKLTGRMLEKIAAADPTKSPTDPELRRIVAQRLKKMIPNFHTPVHATYAFMIRRAILELNSEAGSDKESISKFMKKEYGDLPLAHECLLASHLTKLCEKGEIFVTDCKRYMLRVMEEDGEPRRLEKNGGGGCNGKGCVLKENEAPEELQKVIVSSKHKNGRNQNGLPWWSSRLQSRKTQEDEMNEHRNELVDDVTKTRGENDATRNQSHRSELSNTDHQSEYQLFDLSDEPSYLKTKIGDEIQDINQQQKPNSVREGSSPNQKPDPETLAVATLSSQAPKPAAIESLSEPLSVCDTTKQKAAAPWNREEVIPTRVPQQNSNSVNDGTLSSGSRSHDKDGTKKRKQIGRPPKIGENKSLKVKRSRVKGCKSICYSDTSIIDLIYSQDHHNQVRPMSRFLGRTKKL</sequence>
<feature type="region of interest" description="Disordered" evidence="4">
    <location>
        <begin position="311"/>
        <end position="373"/>
    </location>
</feature>
<dbReference type="Gramene" id="Kaladp0062s0003.1.v1.1">
    <property type="protein sequence ID" value="Kaladp0062s0003.1.v1.1"/>
    <property type="gene ID" value="Kaladp0062s0003.v1.1"/>
</dbReference>
<keyword evidence="7" id="KW-1185">Reference proteome</keyword>
<dbReference type="GO" id="GO:0000786">
    <property type="term" value="C:nucleosome"/>
    <property type="evidence" value="ECO:0007669"/>
    <property type="project" value="InterPro"/>
</dbReference>
<dbReference type="Gramene" id="Kaladp0062s0003.2.v1.1">
    <property type="protein sequence ID" value="Kaladp0062s0003.2.v1.1"/>
    <property type="gene ID" value="Kaladp0062s0003.v1.1"/>
</dbReference>
<dbReference type="InterPro" id="IPR036388">
    <property type="entry name" value="WH-like_DNA-bd_sf"/>
</dbReference>
<keyword evidence="2" id="KW-0238">DNA-binding</keyword>
<dbReference type="SUPFAM" id="SSF46785">
    <property type="entry name" value="Winged helix' DNA-binding domain"/>
    <property type="match status" value="1"/>
</dbReference>
<dbReference type="GO" id="GO:0045910">
    <property type="term" value="P:negative regulation of DNA recombination"/>
    <property type="evidence" value="ECO:0007669"/>
    <property type="project" value="TreeGrafter"/>
</dbReference>
<organism evidence="6 7">
    <name type="scientific">Kalanchoe fedtschenkoi</name>
    <name type="common">Lavender scallops</name>
    <name type="synonym">South American air plant</name>
    <dbReference type="NCBI Taxonomy" id="63787"/>
    <lineage>
        <taxon>Eukaryota</taxon>
        <taxon>Viridiplantae</taxon>
        <taxon>Streptophyta</taxon>
        <taxon>Embryophyta</taxon>
        <taxon>Tracheophyta</taxon>
        <taxon>Spermatophyta</taxon>
        <taxon>Magnoliopsida</taxon>
        <taxon>eudicotyledons</taxon>
        <taxon>Gunneridae</taxon>
        <taxon>Pentapetalae</taxon>
        <taxon>Saxifragales</taxon>
        <taxon>Crassulaceae</taxon>
        <taxon>Kalanchoe</taxon>
    </lineage>
</organism>
<evidence type="ECO:0000256" key="2">
    <source>
        <dbReference type="ARBA" id="ARBA00023125"/>
    </source>
</evidence>
<proteinExistence type="predicted"/>
<dbReference type="Pfam" id="PF00538">
    <property type="entry name" value="Linker_histone"/>
    <property type="match status" value="1"/>
</dbReference>
<dbReference type="InterPro" id="IPR005818">
    <property type="entry name" value="Histone_H1/H5_H15"/>
</dbReference>
<dbReference type="EnsemblPlants" id="Kaladp0062s0003.1.v1.1">
    <property type="protein sequence ID" value="Kaladp0062s0003.1.v1.1"/>
    <property type="gene ID" value="Kaladp0062s0003.v1.1"/>
</dbReference>
<protein>
    <recommendedName>
        <fullName evidence="5">H15 domain-containing protein</fullName>
    </recommendedName>
</protein>